<name>A0A9K3Q1X8_9STRA</name>
<protein>
    <submittedName>
        <fullName evidence="2">Uncharacterized protein</fullName>
    </submittedName>
</protein>
<evidence type="ECO:0000313" key="2">
    <source>
        <dbReference type="EMBL" id="KAG7367480.1"/>
    </source>
</evidence>
<evidence type="ECO:0000313" key="1">
    <source>
        <dbReference type="EMBL" id="KAG7337303.1"/>
    </source>
</evidence>
<proteinExistence type="predicted"/>
<gene>
    <name evidence="1" type="ORF">IV203_004894</name>
    <name evidence="2" type="ORF">IV203_030151</name>
</gene>
<accession>A0A9K3Q1X8</accession>
<dbReference type="EMBL" id="JAGRRH010000007">
    <property type="protein sequence ID" value="KAG7367480.1"/>
    <property type="molecule type" value="Genomic_DNA"/>
</dbReference>
<sequence>MGCKCSAGIHPSPIVEDDCLNFEEASMQIGMRYLNRKSLLCQLPIPVWLARIWGNGTCPQSFRLSSTVINDHLCTFDCRGELILYIWKHLLSFLSNIPRRHFSPQTKQINCYHICL</sequence>
<organism evidence="2 3">
    <name type="scientific">Nitzschia inconspicua</name>
    <dbReference type="NCBI Taxonomy" id="303405"/>
    <lineage>
        <taxon>Eukaryota</taxon>
        <taxon>Sar</taxon>
        <taxon>Stramenopiles</taxon>
        <taxon>Ochrophyta</taxon>
        <taxon>Bacillariophyta</taxon>
        <taxon>Bacillariophyceae</taxon>
        <taxon>Bacillariophycidae</taxon>
        <taxon>Bacillariales</taxon>
        <taxon>Bacillariaceae</taxon>
        <taxon>Nitzschia</taxon>
    </lineage>
</organism>
<reference evidence="2" key="2">
    <citation type="submission" date="2021-04" db="EMBL/GenBank/DDBJ databases">
        <authorList>
            <person name="Podell S."/>
        </authorList>
    </citation>
    <scope>NUCLEOTIDE SEQUENCE</scope>
    <source>
        <strain evidence="2">Hildebrandi</strain>
    </source>
</reference>
<keyword evidence="3" id="KW-1185">Reference proteome</keyword>
<comment type="caution">
    <text evidence="2">The sequence shown here is derived from an EMBL/GenBank/DDBJ whole genome shotgun (WGS) entry which is preliminary data.</text>
</comment>
<reference evidence="2" key="1">
    <citation type="journal article" date="2021" name="Sci. Rep.">
        <title>Diploid genomic architecture of Nitzschia inconspicua, an elite biomass production diatom.</title>
        <authorList>
            <person name="Oliver A."/>
            <person name="Podell S."/>
            <person name="Pinowska A."/>
            <person name="Traller J.C."/>
            <person name="Smith S.R."/>
            <person name="McClure R."/>
            <person name="Beliaev A."/>
            <person name="Bohutskyi P."/>
            <person name="Hill E.A."/>
            <person name="Rabines A."/>
            <person name="Zheng H."/>
            <person name="Allen L.Z."/>
            <person name="Kuo A."/>
            <person name="Grigoriev I.V."/>
            <person name="Allen A.E."/>
            <person name="Hazlebeck D."/>
            <person name="Allen E.E."/>
        </authorList>
    </citation>
    <scope>NUCLEOTIDE SEQUENCE</scope>
    <source>
        <strain evidence="2">Hildebrandi</strain>
    </source>
</reference>
<dbReference type="Proteomes" id="UP000693970">
    <property type="component" value="Unassembled WGS sequence"/>
</dbReference>
<evidence type="ECO:0000313" key="3">
    <source>
        <dbReference type="Proteomes" id="UP000693970"/>
    </source>
</evidence>
<dbReference type="AlphaFoldDB" id="A0A9K3Q1X8"/>
<dbReference type="EMBL" id="JAGRRH010000088">
    <property type="protein sequence ID" value="KAG7337303.1"/>
    <property type="molecule type" value="Genomic_DNA"/>
</dbReference>